<keyword evidence="10" id="KW-1185">Reference proteome</keyword>
<dbReference type="EMBL" id="NEVH01006580">
    <property type="protein sequence ID" value="PNF37657.1"/>
    <property type="molecule type" value="Genomic_DNA"/>
</dbReference>
<feature type="transmembrane region" description="Helical" evidence="7">
    <location>
        <begin position="314"/>
        <end position="334"/>
    </location>
</feature>
<keyword evidence="4" id="KW-0106">Calcium</keyword>
<dbReference type="InterPro" id="IPR011992">
    <property type="entry name" value="EF-hand-dom_pair"/>
</dbReference>
<feature type="domain" description="EF-hand" evidence="8">
    <location>
        <begin position="64"/>
        <end position="99"/>
    </location>
</feature>
<dbReference type="SMART" id="SM00054">
    <property type="entry name" value="EFh"/>
    <property type="match status" value="2"/>
</dbReference>
<dbReference type="SUPFAM" id="SSF144091">
    <property type="entry name" value="Rhomboid-like"/>
    <property type="match status" value="1"/>
</dbReference>
<keyword evidence="3 7" id="KW-0812">Transmembrane</keyword>
<protein>
    <recommendedName>
        <fullName evidence="8">EF-hand domain-containing protein</fullName>
    </recommendedName>
</protein>
<comment type="subcellular location">
    <subcellularLocation>
        <location evidence="1">Membrane</location>
        <topology evidence="1">Multi-pass membrane protein</topology>
    </subcellularLocation>
</comment>
<evidence type="ECO:0000313" key="9">
    <source>
        <dbReference type="EMBL" id="PNF37657.1"/>
    </source>
</evidence>
<reference evidence="9 10" key="1">
    <citation type="submission" date="2017-12" db="EMBL/GenBank/DDBJ databases">
        <title>Hemimetabolous genomes reveal molecular basis of termite eusociality.</title>
        <authorList>
            <person name="Harrison M.C."/>
            <person name="Jongepier E."/>
            <person name="Robertson H.M."/>
            <person name="Arning N."/>
            <person name="Bitard-Feildel T."/>
            <person name="Chao H."/>
            <person name="Childers C.P."/>
            <person name="Dinh H."/>
            <person name="Doddapaneni H."/>
            <person name="Dugan S."/>
            <person name="Gowin J."/>
            <person name="Greiner C."/>
            <person name="Han Y."/>
            <person name="Hu H."/>
            <person name="Hughes D.S.T."/>
            <person name="Huylmans A.-K."/>
            <person name="Kemena C."/>
            <person name="Kremer L.P.M."/>
            <person name="Lee S.L."/>
            <person name="Lopez-Ezquerra A."/>
            <person name="Mallet L."/>
            <person name="Monroy-Kuhn J.M."/>
            <person name="Moser A."/>
            <person name="Murali S.C."/>
            <person name="Muzny D.M."/>
            <person name="Otani S."/>
            <person name="Piulachs M.-D."/>
            <person name="Poelchau M."/>
            <person name="Qu J."/>
            <person name="Schaub F."/>
            <person name="Wada-Katsumata A."/>
            <person name="Worley K.C."/>
            <person name="Xie Q."/>
            <person name="Ylla G."/>
            <person name="Poulsen M."/>
            <person name="Gibbs R.A."/>
            <person name="Schal C."/>
            <person name="Richards S."/>
            <person name="Belles X."/>
            <person name="Korb J."/>
            <person name="Bornberg-Bauer E."/>
        </authorList>
    </citation>
    <scope>NUCLEOTIDE SEQUENCE [LARGE SCALE GENOMIC DNA]</scope>
    <source>
        <tissue evidence="9">Whole body</tissue>
    </source>
</reference>
<keyword evidence="5 7" id="KW-1133">Transmembrane helix</keyword>
<organism evidence="9 10">
    <name type="scientific">Cryptotermes secundus</name>
    <dbReference type="NCBI Taxonomy" id="105785"/>
    <lineage>
        <taxon>Eukaryota</taxon>
        <taxon>Metazoa</taxon>
        <taxon>Ecdysozoa</taxon>
        <taxon>Arthropoda</taxon>
        <taxon>Hexapoda</taxon>
        <taxon>Insecta</taxon>
        <taxon>Pterygota</taxon>
        <taxon>Neoptera</taxon>
        <taxon>Polyneoptera</taxon>
        <taxon>Dictyoptera</taxon>
        <taxon>Blattodea</taxon>
        <taxon>Blattoidea</taxon>
        <taxon>Termitoidae</taxon>
        <taxon>Kalotermitidae</taxon>
        <taxon>Cryptotermitinae</taxon>
        <taxon>Cryptotermes</taxon>
    </lineage>
</organism>
<evidence type="ECO:0000256" key="5">
    <source>
        <dbReference type="ARBA" id="ARBA00022989"/>
    </source>
</evidence>
<dbReference type="Gene3D" id="1.10.238.10">
    <property type="entry name" value="EF-hand"/>
    <property type="match status" value="1"/>
</dbReference>
<feature type="transmembrane region" description="Helical" evidence="7">
    <location>
        <begin position="254"/>
        <end position="274"/>
    </location>
</feature>
<evidence type="ECO:0000256" key="7">
    <source>
        <dbReference type="SAM" id="Phobius"/>
    </source>
</evidence>
<dbReference type="PANTHER" id="PTHR45840">
    <property type="entry name" value="RHOMBOID-RELATED PROTEIN"/>
    <property type="match status" value="1"/>
</dbReference>
<evidence type="ECO:0000256" key="1">
    <source>
        <dbReference type="ARBA" id="ARBA00004141"/>
    </source>
</evidence>
<comment type="similarity">
    <text evidence="2">Belongs to the peptidase S54 family.</text>
</comment>
<feature type="transmembrane region" description="Helical" evidence="7">
    <location>
        <begin position="227"/>
        <end position="248"/>
    </location>
</feature>
<sequence>MYQSASSHEDQEVHIPLQRISTRRSRQSTDLRDLFERYDVNGNGHISLCELRNLITSEGYSQDLPEVAVQRILRRADIDQNGYLDYTEFKEMVQSPEWRITLQNAVDQYVKFLVPARPVSIDVTDTGDETSGRLVYYESHYRCWPPPLGMFIISIIEIATFVTDVINADTVMADGPIATKLLYTPYRRFEAWRFFTYMFVHVGVLHLVVNLLVQLMLGVPLEMVQHWWRVLIVYIAGVVAGSLGTSVTDPYTRLAGASGGVYAILFAHIASIIMNWSEMKFAIYQLTIFMFIIAADVGSTVYDYYFADQRNSCIGYAAHIAGALAGLLLGLNILRNVYVKPWEKKIWWASIILYLVLMLGAIAWNIFYKDHFPQPDNY</sequence>
<evidence type="ECO:0000256" key="2">
    <source>
        <dbReference type="ARBA" id="ARBA00009045"/>
    </source>
</evidence>
<dbReference type="InterPro" id="IPR022764">
    <property type="entry name" value="Peptidase_S54_rhomboid_dom"/>
</dbReference>
<gene>
    <name evidence="9" type="ORF">B7P43_G11934</name>
</gene>
<evidence type="ECO:0000256" key="6">
    <source>
        <dbReference type="ARBA" id="ARBA00023136"/>
    </source>
</evidence>
<feature type="transmembrane region" description="Helical" evidence="7">
    <location>
        <begin position="194"/>
        <end position="215"/>
    </location>
</feature>
<evidence type="ECO:0000259" key="8">
    <source>
        <dbReference type="PROSITE" id="PS50222"/>
    </source>
</evidence>
<dbReference type="CDD" id="cd00051">
    <property type="entry name" value="EFh"/>
    <property type="match status" value="1"/>
</dbReference>
<feature type="domain" description="EF-hand" evidence="8">
    <location>
        <begin position="26"/>
        <end position="61"/>
    </location>
</feature>
<comment type="caution">
    <text evidence="9">The sequence shown here is derived from an EMBL/GenBank/DDBJ whole genome shotgun (WGS) entry which is preliminary data.</text>
</comment>
<dbReference type="InterPro" id="IPR002048">
    <property type="entry name" value="EF_hand_dom"/>
</dbReference>
<dbReference type="InterPro" id="IPR051739">
    <property type="entry name" value="Rhomboid_IM_Serine_Proteases"/>
</dbReference>
<dbReference type="Gene3D" id="1.20.1540.10">
    <property type="entry name" value="Rhomboid-like"/>
    <property type="match status" value="1"/>
</dbReference>
<dbReference type="PANTHER" id="PTHR45840:SF8">
    <property type="entry name" value="RHOMBOID PROTEASE"/>
    <property type="match status" value="1"/>
</dbReference>
<dbReference type="AlphaFoldDB" id="A0A2J7R9Z3"/>
<keyword evidence="6 7" id="KW-0472">Membrane</keyword>
<dbReference type="InterPro" id="IPR035952">
    <property type="entry name" value="Rhomboid-like_sf"/>
</dbReference>
<dbReference type="GO" id="GO:0004252">
    <property type="term" value="F:serine-type endopeptidase activity"/>
    <property type="evidence" value="ECO:0007669"/>
    <property type="project" value="InterPro"/>
</dbReference>
<evidence type="ECO:0000256" key="3">
    <source>
        <dbReference type="ARBA" id="ARBA00022692"/>
    </source>
</evidence>
<dbReference type="Pfam" id="PF01694">
    <property type="entry name" value="Rhomboid"/>
    <property type="match status" value="1"/>
</dbReference>
<dbReference type="OrthoDB" id="418595at2759"/>
<dbReference type="PROSITE" id="PS50222">
    <property type="entry name" value="EF_HAND_2"/>
    <property type="match status" value="2"/>
</dbReference>
<dbReference type="PROSITE" id="PS00018">
    <property type="entry name" value="EF_HAND_1"/>
    <property type="match status" value="2"/>
</dbReference>
<dbReference type="Proteomes" id="UP000235965">
    <property type="component" value="Unassembled WGS sequence"/>
</dbReference>
<feature type="transmembrane region" description="Helical" evidence="7">
    <location>
        <begin position="281"/>
        <end position="302"/>
    </location>
</feature>
<dbReference type="GO" id="GO:0016020">
    <property type="term" value="C:membrane"/>
    <property type="evidence" value="ECO:0007669"/>
    <property type="project" value="UniProtKB-SubCell"/>
</dbReference>
<dbReference type="InterPro" id="IPR018247">
    <property type="entry name" value="EF_Hand_1_Ca_BS"/>
</dbReference>
<proteinExistence type="inferred from homology"/>
<dbReference type="STRING" id="105785.A0A2J7R9Z3"/>
<dbReference type="GO" id="GO:0005509">
    <property type="term" value="F:calcium ion binding"/>
    <property type="evidence" value="ECO:0007669"/>
    <property type="project" value="InterPro"/>
</dbReference>
<dbReference type="Pfam" id="PF13499">
    <property type="entry name" value="EF-hand_7"/>
    <property type="match status" value="1"/>
</dbReference>
<name>A0A2J7R9Z3_9NEOP</name>
<accession>A0A2J7R9Z3</accession>
<dbReference type="FunCoup" id="A0A2J7R9Z3">
    <property type="interactions" value="197"/>
</dbReference>
<evidence type="ECO:0000313" key="10">
    <source>
        <dbReference type="Proteomes" id="UP000235965"/>
    </source>
</evidence>
<evidence type="ECO:0000256" key="4">
    <source>
        <dbReference type="ARBA" id="ARBA00022837"/>
    </source>
</evidence>
<dbReference type="InParanoid" id="A0A2J7R9Z3"/>
<feature type="transmembrane region" description="Helical" evidence="7">
    <location>
        <begin position="346"/>
        <end position="368"/>
    </location>
</feature>
<dbReference type="SUPFAM" id="SSF47473">
    <property type="entry name" value="EF-hand"/>
    <property type="match status" value="1"/>
</dbReference>